<reference evidence="2 3" key="1">
    <citation type="submission" date="2020-02" db="EMBL/GenBank/DDBJ databases">
        <title>Draft genome sequence of two Spirosoma agri KCTC 52727 and Spirosoma terrae KCTC 52035.</title>
        <authorList>
            <person name="Rojas J."/>
            <person name="Ambika Manirajan B."/>
            <person name="Ratering S."/>
            <person name="Suarez C."/>
            <person name="Schnell S."/>
        </authorList>
    </citation>
    <scope>NUCLEOTIDE SEQUENCE [LARGE SCALE GENOMIC DNA]</scope>
    <source>
        <strain evidence="2 3">KCTC 52727</strain>
    </source>
</reference>
<dbReference type="Gene3D" id="1.10.150.20">
    <property type="entry name" value="5' to 3' exonuclease, C-terminal subdomain"/>
    <property type="match status" value="1"/>
</dbReference>
<dbReference type="AlphaFoldDB" id="A0A6M0IF76"/>
<proteinExistence type="predicted"/>
<gene>
    <name evidence="2" type="ORF">GK091_06110</name>
</gene>
<keyword evidence="3" id="KW-1185">Reference proteome</keyword>
<protein>
    <recommendedName>
        <fullName evidence="4">DUF4332 domain-containing protein</fullName>
    </recommendedName>
</protein>
<evidence type="ECO:0000313" key="2">
    <source>
        <dbReference type="EMBL" id="NEU66445.1"/>
    </source>
</evidence>
<sequence length="161" mass="18291">MFELNPLNLPDAALQHLIMGVVTLILGFIVGYSSRQRLVRSLESTLNSTQQDVDDCLRKPVRVTGTDEESVLNRIRSRANEIAFTRIGYATAAEADDLKAIAGIGPFLEKKLHAVDIYTFRQIANFTREDVDQVNDIIEFFPGRIERDRWVDQARELAKKK</sequence>
<dbReference type="RefSeq" id="WP_164035708.1">
    <property type="nucleotide sequence ID" value="NZ_JAAGNZ010000001.1"/>
</dbReference>
<evidence type="ECO:0000256" key="1">
    <source>
        <dbReference type="SAM" id="Phobius"/>
    </source>
</evidence>
<name>A0A6M0IF76_9BACT</name>
<comment type="caution">
    <text evidence="2">The sequence shown here is derived from an EMBL/GenBank/DDBJ whole genome shotgun (WGS) entry which is preliminary data.</text>
</comment>
<organism evidence="2 3">
    <name type="scientific">Spirosoma agri</name>
    <dbReference type="NCBI Taxonomy" id="1987381"/>
    <lineage>
        <taxon>Bacteria</taxon>
        <taxon>Pseudomonadati</taxon>
        <taxon>Bacteroidota</taxon>
        <taxon>Cytophagia</taxon>
        <taxon>Cytophagales</taxon>
        <taxon>Cytophagaceae</taxon>
        <taxon>Spirosoma</taxon>
    </lineage>
</organism>
<dbReference type="Proteomes" id="UP000477386">
    <property type="component" value="Unassembled WGS sequence"/>
</dbReference>
<dbReference type="EMBL" id="JAAGNZ010000001">
    <property type="protein sequence ID" value="NEU66445.1"/>
    <property type="molecule type" value="Genomic_DNA"/>
</dbReference>
<keyword evidence="1" id="KW-0472">Membrane</keyword>
<keyword evidence="1" id="KW-0812">Transmembrane</keyword>
<feature type="transmembrane region" description="Helical" evidence="1">
    <location>
        <begin position="12"/>
        <end position="32"/>
    </location>
</feature>
<evidence type="ECO:0008006" key="4">
    <source>
        <dbReference type="Google" id="ProtNLM"/>
    </source>
</evidence>
<keyword evidence="1" id="KW-1133">Transmembrane helix</keyword>
<evidence type="ECO:0000313" key="3">
    <source>
        <dbReference type="Proteomes" id="UP000477386"/>
    </source>
</evidence>
<accession>A0A6M0IF76</accession>